<keyword evidence="4" id="KW-1185">Reference proteome</keyword>
<proteinExistence type="predicted"/>
<feature type="domain" description="Bacterial Ig" evidence="2">
    <location>
        <begin position="238"/>
        <end position="312"/>
    </location>
</feature>
<reference evidence="3 4" key="1">
    <citation type="journal article" date="2018" name="Int. J. Syst. Evol. Microbiol.">
        <title>Lactobacillus bambusae sp. nov., isolated from a traditional fermented Ma-bamboo shoots of Taiwan.</title>
        <authorList>
            <person name="Wang L.-T."/>
        </authorList>
    </citation>
    <scope>NUCLEOTIDE SEQUENCE [LARGE SCALE GENOMIC DNA]</scope>
    <source>
        <strain evidence="3 4">BS-W1</strain>
    </source>
</reference>
<dbReference type="Pfam" id="PF17936">
    <property type="entry name" value="Big_6"/>
    <property type="match status" value="1"/>
</dbReference>
<dbReference type="InterPro" id="IPR041498">
    <property type="entry name" value="Big_6"/>
</dbReference>
<comment type="caution">
    <text evidence="3">The sequence shown here is derived from an EMBL/GenBank/DDBJ whole genome shotgun (WGS) entry which is preliminary data.</text>
</comment>
<accession>A0A2V1MZU1</accession>
<gene>
    <name evidence="3" type="ORF">DCM90_07455</name>
</gene>
<evidence type="ECO:0000313" key="4">
    <source>
        <dbReference type="Proteomes" id="UP000245080"/>
    </source>
</evidence>
<sequence>MNIKTSMACAMVLTTMGATAVTSVAAPATQAQAATTTTVNRREAAAARSLGVYTKGSLTASGTAVNGLRLQANNTVTTGQLNLQYSATSISTALSENSKYVVKVPKELQPLVASKDFKQYISGSFKCKVKLGGTAKRTYTEDDMSIASDGSTISFDNPQMTYLIGSEYTINVTLDLGQAVTNSGIRIANSSAANGYHFDSAVTPASNAINWSAVGNYNAGATLPTVQLDPGYDLLHTKPTIEKVTDKSTYVTGTGTPGAKVTVKVGDKVIGTGTVDANRVYVIDIPKQHADVTLSVTQNTGVGESDAATTVVQHEASALPAPTLTPGVYAQGAKVTGIGDTPGDKITVMDANRGNVLGISYVNSDKTFAVGVSNAGSNTVISVYESNNDGDKSQSTFGLIQ</sequence>
<keyword evidence="1" id="KW-0732">Signal</keyword>
<feature type="chain" id="PRO_5039649221" description="Bacterial Ig domain-containing protein" evidence="1">
    <location>
        <begin position="21"/>
        <end position="401"/>
    </location>
</feature>
<dbReference type="AlphaFoldDB" id="A0A2V1MZU1"/>
<dbReference type="Gene3D" id="2.60.40.10">
    <property type="entry name" value="Immunoglobulins"/>
    <property type="match status" value="1"/>
</dbReference>
<dbReference type="OrthoDB" id="2290685at2"/>
<dbReference type="RefSeq" id="WP_109250746.1">
    <property type="nucleotide sequence ID" value="NZ_QCXQ01000005.1"/>
</dbReference>
<organism evidence="3 4">
    <name type="scientific">Levilactobacillus bambusae</name>
    <dbReference type="NCBI Taxonomy" id="2024736"/>
    <lineage>
        <taxon>Bacteria</taxon>
        <taxon>Bacillati</taxon>
        <taxon>Bacillota</taxon>
        <taxon>Bacilli</taxon>
        <taxon>Lactobacillales</taxon>
        <taxon>Lactobacillaceae</taxon>
        <taxon>Levilactobacillus</taxon>
    </lineage>
</organism>
<evidence type="ECO:0000259" key="2">
    <source>
        <dbReference type="Pfam" id="PF17936"/>
    </source>
</evidence>
<evidence type="ECO:0000313" key="3">
    <source>
        <dbReference type="EMBL" id="PWF99645.1"/>
    </source>
</evidence>
<feature type="signal peptide" evidence="1">
    <location>
        <begin position="1"/>
        <end position="20"/>
    </location>
</feature>
<name>A0A2V1MZU1_9LACO</name>
<protein>
    <recommendedName>
        <fullName evidence="2">Bacterial Ig domain-containing protein</fullName>
    </recommendedName>
</protein>
<dbReference type="Proteomes" id="UP000245080">
    <property type="component" value="Unassembled WGS sequence"/>
</dbReference>
<evidence type="ECO:0000256" key="1">
    <source>
        <dbReference type="SAM" id="SignalP"/>
    </source>
</evidence>
<dbReference type="InterPro" id="IPR013783">
    <property type="entry name" value="Ig-like_fold"/>
</dbReference>
<dbReference type="EMBL" id="QCXQ01000005">
    <property type="protein sequence ID" value="PWF99645.1"/>
    <property type="molecule type" value="Genomic_DNA"/>
</dbReference>